<evidence type="ECO:0000313" key="1">
    <source>
        <dbReference type="EMBL" id="KAI4312350.1"/>
    </source>
</evidence>
<dbReference type="Proteomes" id="UP001057402">
    <property type="component" value="Chromosome 11"/>
</dbReference>
<proteinExistence type="predicted"/>
<accession>A0ACB9LNR8</accession>
<gene>
    <name evidence="1" type="ORF">MLD38_037167</name>
</gene>
<name>A0ACB9LNR8_9MYRT</name>
<organism evidence="1 2">
    <name type="scientific">Melastoma candidum</name>
    <dbReference type="NCBI Taxonomy" id="119954"/>
    <lineage>
        <taxon>Eukaryota</taxon>
        <taxon>Viridiplantae</taxon>
        <taxon>Streptophyta</taxon>
        <taxon>Embryophyta</taxon>
        <taxon>Tracheophyta</taxon>
        <taxon>Spermatophyta</taxon>
        <taxon>Magnoliopsida</taxon>
        <taxon>eudicotyledons</taxon>
        <taxon>Gunneridae</taxon>
        <taxon>Pentapetalae</taxon>
        <taxon>rosids</taxon>
        <taxon>malvids</taxon>
        <taxon>Myrtales</taxon>
        <taxon>Melastomataceae</taxon>
        <taxon>Melastomatoideae</taxon>
        <taxon>Melastomateae</taxon>
        <taxon>Melastoma</taxon>
    </lineage>
</organism>
<protein>
    <submittedName>
        <fullName evidence="1">Uncharacterized protein</fullName>
    </submittedName>
</protein>
<keyword evidence="2" id="KW-1185">Reference proteome</keyword>
<comment type="caution">
    <text evidence="1">The sequence shown here is derived from an EMBL/GenBank/DDBJ whole genome shotgun (WGS) entry which is preliminary data.</text>
</comment>
<sequence length="68" mass="7880">MAVTIPSDPFTVATISPGAYTDTETFQVFPVDQAFDPLLQIGWFDWEFQLALDKNNPCYYRFRIKTKI</sequence>
<reference evidence="2" key="1">
    <citation type="journal article" date="2023" name="Front. Plant Sci.">
        <title>Chromosomal-level genome assembly of Melastoma candidum provides insights into trichome evolution.</title>
        <authorList>
            <person name="Zhong Y."/>
            <person name="Wu W."/>
            <person name="Sun C."/>
            <person name="Zou P."/>
            <person name="Liu Y."/>
            <person name="Dai S."/>
            <person name="Zhou R."/>
        </authorList>
    </citation>
    <scope>NUCLEOTIDE SEQUENCE [LARGE SCALE GENOMIC DNA]</scope>
</reference>
<evidence type="ECO:0000313" key="2">
    <source>
        <dbReference type="Proteomes" id="UP001057402"/>
    </source>
</evidence>
<dbReference type="EMBL" id="CM042890">
    <property type="protein sequence ID" value="KAI4312350.1"/>
    <property type="molecule type" value="Genomic_DNA"/>
</dbReference>